<dbReference type="InterPro" id="IPR050109">
    <property type="entry name" value="HTH-type_TetR-like_transc_reg"/>
</dbReference>
<evidence type="ECO:0000313" key="4">
    <source>
        <dbReference type="EMBL" id="MEC5341045.1"/>
    </source>
</evidence>
<dbReference type="Proteomes" id="UP001309705">
    <property type="component" value="Unassembled WGS sequence"/>
</dbReference>
<organism evidence="4 5">
    <name type="scientific">Brenneria populi</name>
    <dbReference type="NCBI Taxonomy" id="1505588"/>
    <lineage>
        <taxon>Bacteria</taxon>
        <taxon>Pseudomonadati</taxon>
        <taxon>Pseudomonadota</taxon>
        <taxon>Gammaproteobacteria</taxon>
        <taxon>Enterobacterales</taxon>
        <taxon>Pectobacteriaceae</taxon>
        <taxon>Brenneria</taxon>
    </lineage>
</organism>
<dbReference type="InterPro" id="IPR036271">
    <property type="entry name" value="Tet_transcr_reg_TetR-rel_C_sf"/>
</dbReference>
<feature type="domain" description="HTH tetR-type" evidence="3">
    <location>
        <begin position="14"/>
        <end position="74"/>
    </location>
</feature>
<dbReference type="Pfam" id="PF00440">
    <property type="entry name" value="TetR_N"/>
    <property type="match status" value="1"/>
</dbReference>
<sequence>MTNKSAPSSSSRSDQTRQQLINAALEVFAEYGPHSATTRDIARRAGQNIAAIAYHFQSKEGLYLAAAGWIADYIGQTYRPLVTEVDAFMRLAPQRQPPEQLMDYIRRAILTFSRLMTRTETLNLSRIIFREQLSPTDAYPIIHRQVIEPMHRLLTTLIARYTGMDPNHPKVIVHTHALIGEAFSFRAARETIRWRAGWKEIGNEETTLIQQVLMEHLDILLNGLRDNHTRQIQESLRDE</sequence>
<dbReference type="SUPFAM" id="SSF46689">
    <property type="entry name" value="Homeodomain-like"/>
    <property type="match status" value="1"/>
</dbReference>
<comment type="caution">
    <text evidence="4">The sequence shown here is derived from an EMBL/GenBank/DDBJ whole genome shotgun (WGS) entry which is preliminary data.</text>
</comment>
<dbReference type="PRINTS" id="PR00455">
    <property type="entry name" value="HTHTETR"/>
</dbReference>
<gene>
    <name evidence="4" type="primary">cecR</name>
    <name evidence="4" type="ORF">VSX58_00255</name>
</gene>
<dbReference type="PANTHER" id="PTHR30055:SF146">
    <property type="entry name" value="HTH-TYPE TRANSCRIPTIONAL DUAL REGULATOR CECR"/>
    <property type="match status" value="1"/>
</dbReference>
<feature type="DNA-binding region" description="H-T-H motif" evidence="2">
    <location>
        <begin position="37"/>
        <end position="56"/>
    </location>
</feature>
<keyword evidence="1 2" id="KW-0238">DNA-binding</keyword>
<evidence type="ECO:0000256" key="1">
    <source>
        <dbReference type="ARBA" id="ARBA00023125"/>
    </source>
</evidence>
<dbReference type="InterPro" id="IPR015292">
    <property type="entry name" value="Tscrpt_reg_YbiH_C"/>
</dbReference>
<dbReference type="InterPro" id="IPR009057">
    <property type="entry name" value="Homeodomain-like_sf"/>
</dbReference>
<accession>A0ABU6JKB5</accession>
<dbReference type="Pfam" id="PF09209">
    <property type="entry name" value="CecR_C"/>
    <property type="match status" value="1"/>
</dbReference>
<dbReference type="NCBIfam" id="NF008587">
    <property type="entry name" value="PRK11552.1"/>
    <property type="match status" value="1"/>
</dbReference>
<evidence type="ECO:0000256" key="2">
    <source>
        <dbReference type="PROSITE-ProRule" id="PRU00335"/>
    </source>
</evidence>
<dbReference type="Gene3D" id="1.10.357.10">
    <property type="entry name" value="Tetracycline Repressor, domain 2"/>
    <property type="match status" value="1"/>
</dbReference>
<name>A0ABU6JKB5_9GAMM</name>
<reference evidence="4 5" key="1">
    <citation type="journal article" date="2017" name="Int. J. Syst. Evol. Microbiol.">
        <title>Brenneria populi subsp. brevivirga subsp. nov. isolated from symptomatic bark of Populus x euramericana canker, and description of Brenneria populi subsp. populi subsp. nov.</title>
        <authorList>
            <person name="Zheng M.H."/>
            <person name="Piao C.G."/>
            <person name="Xue H."/>
            <person name="Guo M.W."/>
            <person name="Li Y."/>
        </authorList>
    </citation>
    <scope>NUCLEOTIDE SEQUENCE [LARGE SCALE GENOMIC DNA]</scope>
    <source>
        <strain evidence="4 5">D9-5</strain>
    </source>
</reference>
<protein>
    <submittedName>
        <fullName evidence="4">Transcriptional regulator CecR</fullName>
    </submittedName>
</protein>
<dbReference type="InterPro" id="IPR001647">
    <property type="entry name" value="HTH_TetR"/>
</dbReference>
<keyword evidence="5" id="KW-1185">Reference proteome</keyword>
<dbReference type="PANTHER" id="PTHR30055">
    <property type="entry name" value="HTH-TYPE TRANSCRIPTIONAL REGULATOR RUTR"/>
    <property type="match status" value="1"/>
</dbReference>
<dbReference type="PROSITE" id="PS50977">
    <property type="entry name" value="HTH_TETR_2"/>
    <property type="match status" value="1"/>
</dbReference>
<evidence type="ECO:0000313" key="5">
    <source>
        <dbReference type="Proteomes" id="UP001309705"/>
    </source>
</evidence>
<proteinExistence type="predicted"/>
<evidence type="ECO:0000259" key="3">
    <source>
        <dbReference type="PROSITE" id="PS50977"/>
    </source>
</evidence>
<dbReference type="EMBL" id="JAYWTM010000001">
    <property type="protein sequence ID" value="MEC5341045.1"/>
    <property type="molecule type" value="Genomic_DNA"/>
</dbReference>
<dbReference type="Gene3D" id="1.10.10.60">
    <property type="entry name" value="Homeodomain-like"/>
    <property type="match status" value="1"/>
</dbReference>
<dbReference type="SUPFAM" id="SSF48498">
    <property type="entry name" value="Tetracyclin repressor-like, C-terminal domain"/>
    <property type="match status" value="1"/>
</dbReference>
<dbReference type="RefSeq" id="WP_327615512.1">
    <property type="nucleotide sequence ID" value="NZ_JAYWTM010000001.1"/>
</dbReference>